<sequence>MFKLKVVTPNSTFFESDIEMVIVRTTVGDRAVLRGHIPFVAGVKKGQMKVKIDGNFRLASIGDGFITVDNETNTVLVTENASWE</sequence>
<evidence type="ECO:0000256" key="7">
    <source>
        <dbReference type="ARBA" id="ARBA00023310"/>
    </source>
</evidence>
<comment type="similarity">
    <text evidence="2">Belongs to the ATPase epsilon chain family.</text>
</comment>
<evidence type="ECO:0000256" key="5">
    <source>
        <dbReference type="ARBA" id="ARBA00023136"/>
    </source>
</evidence>
<evidence type="ECO:0000313" key="10">
    <source>
        <dbReference type="Proteomes" id="UP001164187"/>
    </source>
</evidence>
<evidence type="ECO:0000313" key="9">
    <source>
        <dbReference type="EMBL" id="WAW15075.1"/>
    </source>
</evidence>
<comment type="subcellular location">
    <subcellularLocation>
        <location evidence="1">Endomembrane system</location>
        <topology evidence="1">Peripheral membrane protein</topology>
    </subcellularLocation>
</comment>
<dbReference type="Proteomes" id="UP001164187">
    <property type="component" value="Chromosome"/>
</dbReference>
<keyword evidence="5" id="KW-0472">Membrane</keyword>
<gene>
    <name evidence="9" type="ORF">O0R46_01110</name>
</gene>
<dbReference type="EMBL" id="CP114052">
    <property type="protein sequence ID" value="WAW15075.1"/>
    <property type="molecule type" value="Genomic_DNA"/>
</dbReference>
<proteinExistence type="inferred from homology"/>
<evidence type="ECO:0000256" key="4">
    <source>
        <dbReference type="ARBA" id="ARBA00023065"/>
    </source>
</evidence>
<keyword evidence="6" id="KW-0139">CF(1)</keyword>
<dbReference type="PANTHER" id="PTHR13822">
    <property type="entry name" value="ATP SYNTHASE DELTA/EPSILON CHAIN"/>
    <property type="match status" value="1"/>
</dbReference>
<dbReference type="Pfam" id="PF02823">
    <property type="entry name" value="ATP-synt_DE_N"/>
    <property type="match status" value="1"/>
</dbReference>
<dbReference type="RefSeq" id="WP_269311768.1">
    <property type="nucleotide sequence ID" value="NZ_CP114052.1"/>
</dbReference>
<evidence type="ECO:0000256" key="3">
    <source>
        <dbReference type="ARBA" id="ARBA00022448"/>
    </source>
</evidence>
<evidence type="ECO:0000256" key="2">
    <source>
        <dbReference type="ARBA" id="ARBA00005712"/>
    </source>
</evidence>
<dbReference type="InterPro" id="IPR001469">
    <property type="entry name" value="ATP_synth_F1_dsu/esu"/>
</dbReference>
<feature type="domain" description="ATP synthase F1 complex delta/epsilon subunit N-terminal" evidence="8">
    <location>
        <begin position="2"/>
        <end position="78"/>
    </location>
</feature>
<organism evidence="9 10">
    <name type="scientific">Peptostreptococcus equinus</name>
    <dbReference type="NCBI Taxonomy" id="3003601"/>
    <lineage>
        <taxon>Bacteria</taxon>
        <taxon>Bacillati</taxon>
        <taxon>Bacillota</taxon>
        <taxon>Clostridia</taxon>
        <taxon>Peptostreptococcales</taxon>
        <taxon>Peptostreptococcaceae</taxon>
        <taxon>Peptostreptococcus</taxon>
    </lineage>
</organism>
<keyword evidence="3" id="KW-0813">Transport</keyword>
<keyword evidence="7" id="KW-0066">ATP synthesis</keyword>
<keyword evidence="4" id="KW-0406">Ion transport</keyword>
<dbReference type="InterPro" id="IPR020546">
    <property type="entry name" value="ATP_synth_F1_dsu/esu_N"/>
</dbReference>
<keyword evidence="10" id="KW-1185">Reference proteome</keyword>
<name>A0ABY7JSW8_9FIRM</name>
<dbReference type="InterPro" id="IPR036771">
    <property type="entry name" value="ATPsynth_dsu/esu_N"/>
</dbReference>
<dbReference type="CDD" id="cd12152">
    <property type="entry name" value="F1-ATPase_delta"/>
    <property type="match status" value="1"/>
</dbReference>
<reference evidence="9" key="1">
    <citation type="submission" date="2022-12" db="EMBL/GenBank/DDBJ databases">
        <title>Peptostreptococcus.</title>
        <authorList>
            <person name="Lee S.H."/>
        </authorList>
    </citation>
    <scope>NUCLEOTIDE SEQUENCE</scope>
    <source>
        <strain evidence="9">CBA3647</strain>
    </source>
</reference>
<protein>
    <submittedName>
        <fullName evidence="9">F0F1 ATP synthase subunit epsilon</fullName>
    </submittedName>
</protein>
<evidence type="ECO:0000259" key="8">
    <source>
        <dbReference type="Pfam" id="PF02823"/>
    </source>
</evidence>
<dbReference type="PANTHER" id="PTHR13822:SF10">
    <property type="entry name" value="ATP SYNTHASE EPSILON CHAIN, CHLOROPLASTIC"/>
    <property type="match status" value="1"/>
</dbReference>
<dbReference type="SUPFAM" id="SSF51344">
    <property type="entry name" value="Epsilon subunit of F1F0-ATP synthase N-terminal domain"/>
    <property type="match status" value="1"/>
</dbReference>
<accession>A0ABY7JSW8</accession>
<evidence type="ECO:0000256" key="1">
    <source>
        <dbReference type="ARBA" id="ARBA00004184"/>
    </source>
</evidence>
<evidence type="ECO:0000256" key="6">
    <source>
        <dbReference type="ARBA" id="ARBA00023196"/>
    </source>
</evidence>
<dbReference type="Gene3D" id="2.60.15.10">
    <property type="entry name" value="F0F1 ATP synthase delta/epsilon subunit, N-terminal"/>
    <property type="match status" value="1"/>
</dbReference>